<evidence type="ECO:0000313" key="2">
    <source>
        <dbReference type="Proteomes" id="UP000672032"/>
    </source>
</evidence>
<keyword evidence="2" id="KW-1185">Reference proteome</keyword>
<evidence type="ECO:0000313" key="1">
    <source>
        <dbReference type="EMBL" id="QSZ28712.1"/>
    </source>
</evidence>
<protein>
    <submittedName>
        <fullName evidence="1">Uncharacterized protein</fullName>
    </submittedName>
</protein>
<dbReference type="EMBL" id="CP063405">
    <property type="protein sequence ID" value="QSZ28712.1"/>
    <property type="molecule type" value="Genomic_DNA"/>
</dbReference>
<gene>
    <name evidence="1" type="ORF">DSL72_003212</name>
</gene>
<dbReference type="OrthoDB" id="6365676at2759"/>
<reference evidence="1" key="1">
    <citation type="submission" date="2020-10" db="EMBL/GenBank/DDBJ databases">
        <title>Genome Sequence of Monilinia vaccinii-corymbosi Sheds Light on Mummy Berry Disease Infection of Blueberry and Mating Type.</title>
        <authorList>
            <person name="Yow A.G."/>
            <person name="Zhang Y."/>
            <person name="Bansal K."/>
            <person name="Eacker S.M."/>
            <person name="Sullivan S."/>
            <person name="Liachko I."/>
            <person name="Cubeta M.A."/>
            <person name="Rollins J.A."/>
            <person name="Ashrafi H."/>
        </authorList>
    </citation>
    <scope>NUCLEOTIDE SEQUENCE</scope>
    <source>
        <strain evidence="1">RL-1</strain>
    </source>
</reference>
<sequence>MQTQQPLPFSLLSPPPIQSPVAIPAPTQLVPKTSRVLASVFDTLPPLINVAKQANEEISVLWLDVVEAMRLCRLNRVNDHLREVHGLVRASTASGSAENGASNDGSGCRYYWRGLGSREWNL</sequence>
<dbReference type="Proteomes" id="UP000672032">
    <property type="component" value="Chromosome 1"/>
</dbReference>
<organism evidence="1 2">
    <name type="scientific">Monilinia vaccinii-corymbosi</name>
    <dbReference type="NCBI Taxonomy" id="61207"/>
    <lineage>
        <taxon>Eukaryota</taxon>
        <taxon>Fungi</taxon>
        <taxon>Dikarya</taxon>
        <taxon>Ascomycota</taxon>
        <taxon>Pezizomycotina</taxon>
        <taxon>Leotiomycetes</taxon>
        <taxon>Helotiales</taxon>
        <taxon>Sclerotiniaceae</taxon>
        <taxon>Monilinia</taxon>
    </lineage>
</organism>
<name>A0A8A3NWA7_9HELO</name>
<dbReference type="AlphaFoldDB" id="A0A8A3NWA7"/>
<accession>A0A8A3NWA7</accession>
<proteinExistence type="predicted"/>